<evidence type="ECO:0000256" key="2">
    <source>
        <dbReference type="ARBA" id="ARBA00006676"/>
    </source>
</evidence>
<accession>A0A2G8L7A4</accession>
<keyword evidence="6" id="KW-0546">Nucleotide metabolism</keyword>
<comment type="similarity">
    <text evidence="2">Belongs to the metallo-dependent hydrolases superfamily. Adenosine and AMP deaminases family.</text>
</comment>
<sequence>MKSISVFDDSSQKAGAITFFPILRYRPSKISCFEIFPLVHKLVDDAEAVAIATRDVIQEFAADNVKYLELRSSPKENPSTGLTRRTYIETVLKEIKQSNYESNGILTRFLLSIDRKVPLPVMGEVVKLAEEFHTSSEGLLVGLDLSGDPFTTNVSDIIPLLSRAKNAGLKLALHLAEVSRESDAPQVPPDRIGHGTFIHPAAGGTDEMEELVNRLKIPIECCLTSNLISRTVKSYSEHHFKYWLNKNHPVVLCTDDKGVFSTNLSEEYRIAAETYNLQNDDLWRISNESINYIFADDATKTSLRDEWQICR</sequence>
<evidence type="ECO:0000256" key="7">
    <source>
        <dbReference type="ARBA" id="ARBA00048787"/>
    </source>
</evidence>
<dbReference type="SUPFAM" id="SSF51556">
    <property type="entry name" value="Metallo-dependent hydrolases"/>
    <property type="match status" value="1"/>
</dbReference>
<gene>
    <name evidence="9" type="ORF">BSL78_07030</name>
</gene>
<dbReference type="STRING" id="307972.A0A2G8L7A4"/>
<keyword evidence="4" id="KW-0378">Hydrolase</keyword>
<evidence type="ECO:0000313" key="10">
    <source>
        <dbReference type="Proteomes" id="UP000230750"/>
    </source>
</evidence>
<dbReference type="InterPro" id="IPR006330">
    <property type="entry name" value="Ado/ade_deaminase"/>
</dbReference>
<evidence type="ECO:0000259" key="8">
    <source>
        <dbReference type="Pfam" id="PF00962"/>
    </source>
</evidence>
<dbReference type="OrthoDB" id="272271at2759"/>
<protein>
    <submittedName>
        <fullName evidence="9">Putative adenosine deaminase-like protein</fullName>
    </submittedName>
</protein>
<dbReference type="GO" id="GO:0046103">
    <property type="term" value="P:inosine biosynthetic process"/>
    <property type="evidence" value="ECO:0007669"/>
    <property type="project" value="TreeGrafter"/>
</dbReference>
<comment type="catalytic activity">
    <reaction evidence="7">
        <text>N(6)-methyl-AMP + H2O + H(+) = IMP + methylamine</text>
        <dbReference type="Rhea" id="RHEA:16001"/>
        <dbReference type="ChEBI" id="CHEBI:15377"/>
        <dbReference type="ChEBI" id="CHEBI:15378"/>
        <dbReference type="ChEBI" id="CHEBI:58053"/>
        <dbReference type="ChEBI" id="CHEBI:59338"/>
        <dbReference type="ChEBI" id="CHEBI:144842"/>
    </reaction>
    <physiologicalReaction direction="left-to-right" evidence="7">
        <dbReference type="Rhea" id="RHEA:16002"/>
    </physiologicalReaction>
</comment>
<proteinExistence type="inferred from homology"/>
<dbReference type="AlphaFoldDB" id="A0A2G8L7A4"/>
<dbReference type="Gene3D" id="3.20.20.140">
    <property type="entry name" value="Metal-dependent hydrolases"/>
    <property type="match status" value="1"/>
</dbReference>
<dbReference type="PANTHER" id="PTHR11409:SF42">
    <property type="entry name" value="ADENOSINE DEAMINASE-LIKE PROTEIN"/>
    <property type="match status" value="1"/>
</dbReference>
<evidence type="ECO:0000256" key="3">
    <source>
        <dbReference type="ARBA" id="ARBA00022723"/>
    </source>
</evidence>
<dbReference type="Proteomes" id="UP000230750">
    <property type="component" value="Unassembled WGS sequence"/>
</dbReference>
<dbReference type="CDD" id="cd00443">
    <property type="entry name" value="ADA_AMPD"/>
    <property type="match status" value="1"/>
</dbReference>
<comment type="cofactor">
    <cofactor evidence="1">
        <name>Zn(2+)</name>
        <dbReference type="ChEBI" id="CHEBI:29105"/>
    </cofactor>
</comment>
<dbReference type="GO" id="GO:0006154">
    <property type="term" value="P:adenosine catabolic process"/>
    <property type="evidence" value="ECO:0007669"/>
    <property type="project" value="TreeGrafter"/>
</dbReference>
<dbReference type="GO" id="GO:0009117">
    <property type="term" value="P:nucleotide metabolic process"/>
    <property type="evidence" value="ECO:0007669"/>
    <property type="project" value="UniProtKB-KW"/>
</dbReference>
<dbReference type="GO" id="GO:0046872">
    <property type="term" value="F:metal ion binding"/>
    <property type="evidence" value="ECO:0007669"/>
    <property type="project" value="UniProtKB-KW"/>
</dbReference>
<reference evidence="9 10" key="1">
    <citation type="journal article" date="2017" name="PLoS Biol.">
        <title>The sea cucumber genome provides insights into morphological evolution and visceral regeneration.</title>
        <authorList>
            <person name="Zhang X."/>
            <person name="Sun L."/>
            <person name="Yuan J."/>
            <person name="Sun Y."/>
            <person name="Gao Y."/>
            <person name="Zhang L."/>
            <person name="Li S."/>
            <person name="Dai H."/>
            <person name="Hamel J.F."/>
            <person name="Liu C."/>
            <person name="Yu Y."/>
            <person name="Liu S."/>
            <person name="Lin W."/>
            <person name="Guo K."/>
            <person name="Jin S."/>
            <person name="Xu P."/>
            <person name="Storey K.B."/>
            <person name="Huan P."/>
            <person name="Zhang T."/>
            <person name="Zhou Y."/>
            <person name="Zhang J."/>
            <person name="Lin C."/>
            <person name="Li X."/>
            <person name="Xing L."/>
            <person name="Huo D."/>
            <person name="Sun M."/>
            <person name="Wang L."/>
            <person name="Mercier A."/>
            <person name="Li F."/>
            <person name="Yang H."/>
            <person name="Xiang J."/>
        </authorList>
    </citation>
    <scope>NUCLEOTIDE SEQUENCE [LARGE SCALE GENOMIC DNA]</scope>
    <source>
        <strain evidence="9">Shaxun</strain>
        <tissue evidence="9">Muscle</tissue>
    </source>
</reference>
<dbReference type="GO" id="GO:0004000">
    <property type="term" value="F:adenosine deaminase activity"/>
    <property type="evidence" value="ECO:0007669"/>
    <property type="project" value="TreeGrafter"/>
</dbReference>
<evidence type="ECO:0000313" key="9">
    <source>
        <dbReference type="EMBL" id="PIK56055.1"/>
    </source>
</evidence>
<keyword evidence="3" id="KW-0479">Metal-binding</keyword>
<evidence type="ECO:0000256" key="5">
    <source>
        <dbReference type="ARBA" id="ARBA00022833"/>
    </source>
</evidence>
<name>A0A2G8L7A4_STIJA</name>
<evidence type="ECO:0000256" key="6">
    <source>
        <dbReference type="ARBA" id="ARBA00023080"/>
    </source>
</evidence>
<keyword evidence="10" id="KW-1185">Reference proteome</keyword>
<dbReference type="EMBL" id="MRZV01000189">
    <property type="protein sequence ID" value="PIK56055.1"/>
    <property type="molecule type" value="Genomic_DNA"/>
</dbReference>
<dbReference type="Pfam" id="PF00962">
    <property type="entry name" value="A_deaminase"/>
    <property type="match status" value="1"/>
</dbReference>
<organism evidence="9 10">
    <name type="scientific">Stichopus japonicus</name>
    <name type="common">Sea cucumber</name>
    <dbReference type="NCBI Taxonomy" id="307972"/>
    <lineage>
        <taxon>Eukaryota</taxon>
        <taxon>Metazoa</taxon>
        <taxon>Echinodermata</taxon>
        <taxon>Eleutherozoa</taxon>
        <taxon>Echinozoa</taxon>
        <taxon>Holothuroidea</taxon>
        <taxon>Aspidochirotacea</taxon>
        <taxon>Aspidochirotida</taxon>
        <taxon>Stichopodidae</taxon>
        <taxon>Apostichopus</taxon>
    </lineage>
</organism>
<feature type="domain" description="Adenosine deaminase" evidence="8">
    <location>
        <begin position="34"/>
        <end position="306"/>
    </location>
</feature>
<evidence type="ECO:0000256" key="4">
    <source>
        <dbReference type="ARBA" id="ARBA00022801"/>
    </source>
</evidence>
<evidence type="ECO:0000256" key="1">
    <source>
        <dbReference type="ARBA" id="ARBA00001947"/>
    </source>
</evidence>
<dbReference type="InterPro" id="IPR032466">
    <property type="entry name" value="Metal_Hydrolase"/>
</dbReference>
<comment type="caution">
    <text evidence="9">The sequence shown here is derived from an EMBL/GenBank/DDBJ whole genome shotgun (WGS) entry which is preliminary data.</text>
</comment>
<dbReference type="InterPro" id="IPR001365">
    <property type="entry name" value="A_deaminase_dom"/>
</dbReference>
<dbReference type="PANTHER" id="PTHR11409">
    <property type="entry name" value="ADENOSINE DEAMINASE"/>
    <property type="match status" value="1"/>
</dbReference>
<keyword evidence="5" id="KW-0862">Zinc</keyword>